<dbReference type="EMBL" id="FXAM01000001">
    <property type="protein sequence ID" value="SMF96825.1"/>
    <property type="molecule type" value="Genomic_DNA"/>
</dbReference>
<evidence type="ECO:0000313" key="1">
    <source>
        <dbReference type="EMBL" id="SMF96825.1"/>
    </source>
</evidence>
<evidence type="ECO:0000313" key="2">
    <source>
        <dbReference type="Proteomes" id="UP000192923"/>
    </source>
</evidence>
<dbReference type="InterPro" id="IPR009679">
    <property type="entry name" value="Phage_186_CII-like"/>
</dbReference>
<dbReference type="Proteomes" id="UP000192923">
    <property type="component" value="Unassembled WGS sequence"/>
</dbReference>
<gene>
    <name evidence="1" type="ORF">SAMN02949497_4236</name>
</gene>
<protein>
    <recommendedName>
        <fullName evidence="3">Phage regulatory protein CII (CP76)</fullName>
    </recommendedName>
</protein>
<keyword evidence="2" id="KW-1185">Reference proteome</keyword>
<evidence type="ECO:0008006" key="3">
    <source>
        <dbReference type="Google" id="ProtNLM"/>
    </source>
</evidence>
<dbReference type="OrthoDB" id="6688863at2"/>
<sequence>MTCAYTHMNPLDALYVTACEYPGGIEALSQRMGKTPNVLRNKLRPAIDTHHVNLEELSQLLDFLAEARMPNAALPLQALCWRHGYALVELPEIEADGDGIYRQMLAKLREDGELAADIERAMGDDKIDAKELDRIERSAMESLVAHLVLLEQIRAKARADAAHA</sequence>
<dbReference type="Pfam" id="PF06892">
    <property type="entry name" value="Phage_CP76"/>
    <property type="match status" value="1"/>
</dbReference>
<dbReference type="STRING" id="1760988.SAMN02949497_4236"/>
<dbReference type="AlphaFoldDB" id="A0A1Y6DB05"/>
<name>A0A1Y6DB05_9GAMM</name>
<reference evidence="1 2" key="1">
    <citation type="submission" date="2016-12" db="EMBL/GenBank/DDBJ databases">
        <authorList>
            <person name="Song W.-J."/>
            <person name="Kurnit D.M."/>
        </authorList>
    </citation>
    <scope>NUCLEOTIDE SEQUENCE [LARGE SCALE GENOMIC DNA]</scope>
    <source>
        <strain evidence="1 2">175</strain>
    </source>
</reference>
<organism evidence="1 2">
    <name type="scientific">Methylomagnum ishizawai</name>
    <dbReference type="NCBI Taxonomy" id="1760988"/>
    <lineage>
        <taxon>Bacteria</taxon>
        <taxon>Pseudomonadati</taxon>
        <taxon>Pseudomonadota</taxon>
        <taxon>Gammaproteobacteria</taxon>
        <taxon>Methylococcales</taxon>
        <taxon>Methylococcaceae</taxon>
        <taxon>Methylomagnum</taxon>
    </lineage>
</organism>
<dbReference type="GO" id="GO:0003677">
    <property type="term" value="F:DNA binding"/>
    <property type="evidence" value="ECO:0007669"/>
    <property type="project" value="InterPro"/>
</dbReference>
<proteinExistence type="predicted"/>
<accession>A0A1Y6DB05</accession>
<dbReference type="RefSeq" id="WP_085215679.1">
    <property type="nucleotide sequence ID" value="NZ_FXAM01000001.1"/>
</dbReference>